<dbReference type="EMBL" id="JANAKD010000018">
    <property type="protein sequence ID" value="KAJ3499206.1"/>
    <property type="molecule type" value="Genomic_DNA"/>
</dbReference>
<evidence type="ECO:0000313" key="2">
    <source>
        <dbReference type="Proteomes" id="UP001148737"/>
    </source>
</evidence>
<reference evidence="1" key="1">
    <citation type="submission" date="2022-07" db="EMBL/GenBank/DDBJ databases">
        <title>Genome Sequence of Lecanicillium saksenae.</title>
        <authorList>
            <person name="Buettner E."/>
        </authorList>
    </citation>
    <scope>NUCLEOTIDE SEQUENCE</scope>
    <source>
        <strain evidence="1">VT-O1</strain>
    </source>
</reference>
<proteinExistence type="predicted"/>
<sequence length="1114" mass="123332">MDNISTADRPYRSHLQPACIPCRRRKSRCQTEANAATCVMCKLHNSNCIFPDSPRTDLKHQSECVRMKRRQVNKTTSGASTSHSERTAPRNLRRRSHLRRNNPDQSQTVDSLQLPDISELSEEPMGLASAENENLNLHIVGPAASDDSRVLTDYLAGVPGAPRSTRMVLPTYSNKSNPILFNTIQKRPLGLTVHRSMSAERLGIIEKLLEPYLDDLVKDYFRRINPCMPLLDEDSFRRQFYDDKEKISPSLLACLYAHMVVHRETMLQPAHKTSPDGRFIWNLANEALYSELHLSPGVSIITAILLNVGGRPTTSLIGNGVLLSSAVSIAHSLGLNRNPLDWNIPRQEKYLRMKIWWALYIQDKWTSLAHGTPPRITRIQQNVPLPTVQHLCRPDSTESQLQTASIFAALVGLTVVLDSSLVEIYKIEGHESNFAAQIELALEEWIASLVGTSRQIIMCATNLDVSGACNLRLAYLSIKFLLQRIKLEKARQDPSSAEEHKLSSFLQGRQVAEEILSFTKGLLPSQLDGFWLSVNAFVYPTTLNFLLRHALETEHSPAGLVQTSSFQLARQFVEVLRAHKENYSWDIGDVCLAQHAEVVDKVLANLAPEDTGADNIFDFQDLVIPEASILDEFFPSLWDPLQNVCLATMAPGLTTKSTTATVTPFAKDDGPPSLYQGEDSIVLAKKTEKYLLGFGSDLHEETVAGTHGLYFYTASGKKLLDWTSGQMSCLLGHGHPEIVKVIMDHAMYLDHTFSGMVSPPVINLAERLCKMLPDGLDRAMFLSTGGESNEAAIKLAKVYTGKFEVVGLGASWHGVTAQAVGAQFHFGRSGHGPLMPGTMMLPAPNAYRSVFRKEDGSYDWEAELDYGWRMIDLQSCGSLACCIVECIQSSGGMHVLPPGYLKALKKHCEQRGMLLIVDEAQTGVGRCGDFMAINHEEVVPDILTLSKTLGNGLPLSAIVTSEKIHQVSQEKKFFFYTTHLNDPLVAAVGDKVLEIVDRDNLVKHAREVGEVLHDGLRTLMSRYGCIGQVRGRGLMAGVEIVTDRESKTPGTDLAKRIGDKAFEYGIWANLSSHPSFGGVFRIAPPITITSEQIEQGLAVLERAFAETEGSLPLY</sequence>
<evidence type="ECO:0000313" key="1">
    <source>
        <dbReference type="EMBL" id="KAJ3499206.1"/>
    </source>
</evidence>
<name>A0ACC1R9R9_9HYPO</name>
<gene>
    <name evidence="1" type="ORF">NLG97_g519</name>
</gene>
<accession>A0ACC1R9R9</accession>
<dbReference type="Proteomes" id="UP001148737">
    <property type="component" value="Unassembled WGS sequence"/>
</dbReference>
<keyword evidence="2" id="KW-1185">Reference proteome</keyword>
<organism evidence="1 2">
    <name type="scientific">Lecanicillium saksenae</name>
    <dbReference type="NCBI Taxonomy" id="468837"/>
    <lineage>
        <taxon>Eukaryota</taxon>
        <taxon>Fungi</taxon>
        <taxon>Dikarya</taxon>
        <taxon>Ascomycota</taxon>
        <taxon>Pezizomycotina</taxon>
        <taxon>Sordariomycetes</taxon>
        <taxon>Hypocreomycetidae</taxon>
        <taxon>Hypocreales</taxon>
        <taxon>Cordycipitaceae</taxon>
        <taxon>Lecanicillium</taxon>
    </lineage>
</organism>
<protein>
    <submittedName>
        <fullName evidence="1">Uncharacterized protein</fullName>
    </submittedName>
</protein>
<comment type="caution">
    <text evidence="1">The sequence shown here is derived from an EMBL/GenBank/DDBJ whole genome shotgun (WGS) entry which is preliminary data.</text>
</comment>